<dbReference type="Proteomes" id="UP000235861">
    <property type="component" value="Unassembled WGS sequence"/>
</dbReference>
<reference evidence="3 4" key="1">
    <citation type="submission" date="2017-11" db="EMBL/GenBank/DDBJ databases">
        <title>Draft genome sequence of environmental isolate Aeromonas cavernicola sp. nov. MDC 2508.</title>
        <authorList>
            <person name="Colston S.M."/>
            <person name="Navarro A."/>
            <person name="Martinez-Murcia A.J."/>
            <person name="Graf J."/>
        </authorList>
    </citation>
    <scope>NUCLEOTIDE SEQUENCE [LARGE SCALE GENOMIC DNA]</scope>
    <source>
        <strain evidence="3 4">MDC 2508</strain>
    </source>
</reference>
<accession>A0A2H9U0M7</accession>
<dbReference type="EMBL" id="PGGC01000198">
    <property type="protein sequence ID" value="PJG57563.1"/>
    <property type="molecule type" value="Genomic_DNA"/>
</dbReference>
<organism evidence="3 4">
    <name type="scientific">Aeromonas cavernicola</name>
    <dbReference type="NCBI Taxonomy" id="1006623"/>
    <lineage>
        <taxon>Bacteria</taxon>
        <taxon>Pseudomonadati</taxon>
        <taxon>Pseudomonadota</taxon>
        <taxon>Gammaproteobacteria</taxon>
        <taxon>Aeromonadales</taxon>
        <taxon>Aeromonadaceae</taxon>
        <taxon>Aeromonas</taxon>
    </lineage>
</organism>
<evidence type="ECO:0008006" key="5">
    <source>
        <dbReference type="Google" id="ProtNLM"/>
    </source>
</evidence>
<dbReference type="InterPro" id="IPR015024">
    <property type="entry name" value="PoNi_N"/>
</dbReference>
<feature type="domain" description="PoNi C-terminal" evidence="2">
    <location>
        <begin position="149"/>
        <end position="259"/>
    </location>
</feature>
<dbReference type="OrthoDB" id="6058444at2"/>
<evidence type="ECO:0000259" key="2">
    <source>
        <dbReference type="Pfam" id="PF08929"/>
    </source>
</evidence>
<proteinExistence type="predicted"/>
<dbReference type="Pfam" id="PF08928">
    <property type="entry name" value="PoNi_N"/>
    <property type="match status" value="1"/>
</dbReference>
<dbReference type="Gene3D" id="1.10.3920.10">
    <property type="entry name" value="PA2201 C-terminal domain-like"/>
    <property type="match status" value="1"/>
</dbReference>
<gene>
    <name evidence="3" type="ORF">CUC53_17325</name>
</gene>
<dbReference type="Pfam" id="PF08929">
    <property type="entry name" value="PoNi_C"/>
    <property type="match status" value="1"/>
</dbReference>
<keyword evidence="4" id="KW-1185">Reference proteome</keyword>
<feature type="domain" description="PoNi N-terminal" evidence="1">
    <location>
        <begin position="9"/>
        <end position="137"/>
    </location>
</feature>
<name>A0A2H9U0M7_9GAMM</name>
<evidence type="ECO:0000259" key="1">
    <source>
        <dbReference type="Pfam" id="PF08928"/>
    </source>
</evidence>
<dbReference type="InterPro" id="IPR015025">
    <property type="entry name" value="PoNi_C"/>
</dbReference>
<evidence type="ECO:0000313" key="4">
    <source>
        <dbReference type="Proteomes" id="UP000235861"/>
    </source>
</evidence>
<dbReference type="SUPFAM" id="SSF140731">
    <property type="entry name" value="PA2201 C-terminal domain-like"/>
    <property type="match status" value="1"/>
</dbReference>
<protein>
    <recommendedName>
        <fullName evidence="5">DUF1911 domain-containing protein</fullName>
    </recommendedName>
</protein>
<dbReference type="InterPro" id="IPR028983">
    <property type="entry name" value="PA2201-like_C"/>
</dbReference>
<dbReference type="AlphaFoldDB" id="A0A2H9U0M7"/>
<evidence type="ECO:0000313" key="3">
    <source>
        <dbReference type="EMBL" id="PJG57563.1"/>
    </source>
</evidence>
<dbReference type="RefSeq" id="WP_100295275.1">
    <property type="nucleotide sequence ID" value="NZ_PGGC01000198.1"/>
</dbReference>
<comment type="caution">
    <text evidence="3">The sequence shown here is derived from an EMBL/GenBank/DDBJ whole genome shotgun (WGS) entry which is preliminary data.</text>
</comment>
<sequence length="329" mass="38773">MSSFIEQRRDPLLSEAFYLEQLADYKESLYFKKEWWDKINNPQHERWSDPGLLPTRSGASAGMFMDNIEHTILVYSGGQSHEAVIAQLHVANKEFARHKKEFPDNLFYYWEPDAYQYLLWMFSLNILYGQDEMLPDMVRYISKNPEGDDDPLWSILLARLGYAGFPRGPESYIPDVYRPLFDAIKGDGAIPTKTERQASIKHYLKGWYKGCKECYWYDRHKAKHAIFFGYWAFEAALMTVLYDLDDSSYRDMRYYPKDLVDYAKAHGAVEKWNALRIAQHPIAMPGSEIAHDSHWQCNLTNEKWFVRKGQTLPSQTHINKDDMLFWIQE</sequence>